<dbReference type="Gene3D" id="3.40.50.300">
    <property type="entry name" value="P-loop containing nucleotide triphosphate hydrolases"/>
    <property type="match status" value="1"/>
</dbReference>
<dbReference type="EMBL" id="BMCS01000001">
    <property type="protein sequence ID" value="GGF13008.1"/>
    <property type="molecule type" value="Genomic_DNA"/>
</dbReference>
<dbReference type="RefSeq" id="WP_188486811.1">
    <property type="nucleotide sequence ID" value="NZ_BMCS01000001.1"/>
</dbReference>
<dbReference type="Gene3D" id="1.10.10.10">
    <property type="entry name" value="Winged helix-like DNA-binding domain superfamily/Winged helix DNA-binding domain"/>
    <property type="match status" value="1"/>
</dbReference>
<protein>
    <recommendedName>
        <fullName evidence="3">Orc1-like AAA ATPase domain-containing protein</fullName>
    </recommendedName>
</protein>
<evidence type="ECO:0008006" key="3">
    <source>
        <dbReference type="Google" id="ProtNLM"/>
    </source>
</evidence>
<evidence type="ECO:0000313" key="2">
    <source>
        <dbReference type="Proteomes" id="UP000632454"/>
    </source>
</evidence>
<sequence>MDELDIWPTFGFRKNPYGTEELRPDSEGGILLVGRDLEVRKLQRRWYSSSQIATIEGPVGVGKTSLAGVAAYRAMQTRIDLKSDLIVPLNRTIQFQQDTDELSKKILFEISQSLLRHETTLRNCDHNVPSLNDLRSWVNNPIFKGGSAGVGPVSLGKSTPSANSSSGFSESGFEEHLTYVLQETFPADKTGSFVGIIDNLELLRTVGAARDCLDVLRDTVFRLPGMRWVLVGASGIVKTAVSVPRLSGKVASPIQLEPVADDSIEALIEKRLTLYSQGGHPRPPVTPAAFQYLHTIAGKNLRETFKHAQDIALWLAERVEDGKGIPEDPVETWIREQADYDIIAAQMTVAAQEVFDQLTANGGSMPAAQLAEDPKTYAQKVRYRVRILEKLNLVETVGTEDDLRFKIVRLTALGWFTHHIRSL</sequence>
<dbReference type="InterPro" id="IPR036388">
    <property type="entry name" value="WH-like_DNA-bd_sf"/>
</dbReference>
<dbReference type="InterPro" id="IPR036390">
    <property type="entry name" value="WH_DNA-bd_sf"/>
</dbReference>
<dbReference type="InterPro" id="IPR027417">
    <property type="entry name" value="P-loop_NTPase"/>
</dbReference>
<organism evidence="1 2">
    <name type="scientific">Williamsia phyllosphaerae</name>
    <dbReference type="NCBI Taxonomy" id="885042"/>
    <lineage>
        <taxon>Bacteria</taxon>
        <taxon>Bacillati</taxon>
        <taxon>Actinomycetota</taxon>
        <taxon>Actinomycetes</taxon>
        <taxon>Mycobacteriales</taxon>
        <taxon>Nocardiaceae</taxon>
        <taxon>Williamsia</taxon>
    </lineage>
</organism>
<name>A0ABQ1UA08_9NOCA</name>
<dbReference type="SUPFAM" id="SSF46785">
    <property type="entry name" value="Winged helix' DNA-binding domain"/>
    <property type="match status" value="1"/>
</dbReference>
<comment type="caution">
    <text evidence="1">The sequence shown here is derived from an EMBL/GenBank/DDBJ whole genome shotgun (WGS) entry which is preliminary data.</text>
</comment>
<evidence type="ECO:0000313" key="1">
    <source>
        <dbReference type="EMBL" id="GGF13008.1"/>
    </source>
</evidence>
<reference evidence="2" key="1">
    <citation type="journal article" date="2019" name="Int. J. Syst. Evol. Microbiol.">
        <title>The Global Catalogue of Microorganisms (GCM) 10K type strain sequencing project: providing services to taxonomists for standard genome sequencing and annotation.</title>
        <authorList>
            <consortium name="The Broad Institute Genomics Platform"/>
            <consortium name="The Broad Institute Genome Sequencing Center for Infectious Disease"/>
            <person name="Wu L."/>
            <person name="Ma J."/>
        </authorList>
    </citation>
    <scope>NUCLEOTIDE SEQUENCE [LARGE SCALE GENOMIC DNA]</scope>
    <source>
        <strain evidence="2">CCM 7855</strain>
    </source>
</reference>
<keyword evidence="2" id="KW-1185">Reference proteome</keyword>
<dbReference type="Proteomes" id="UP000632454">
    <property type="component" value="Unassembled WGS sequence"/>
</dbReference>
<dbReference type="SUPFAM" id="SSF52540">
    <property type="entry name" value="P-loop containing nucleoside triphosphate hydrolases"/>
    <property type="match status" value="1"/>
</dbReference>
<accession>A0ABQ1UA08</accession>
<gene>
    <name evidence="1" type="ORF">GCM10007298_06170</name>
</gene>
<proteinExistence type="predicted"/>